<gene>
    <name evidence="3" type="ORF">ZIOFF_018644</name>
</gene>
<dbReference type="InterPro" id="IPR032675">
    <property type="entry name" value="LRR_dom_sf"/>
</dbReference>
<dbReference type="Proteomes" id="UP000734854">
    <property type="component" value="Unassembled WGS sequence"/>
</dbReference>
<organism evidence="3 4">
    <name type="scientific">Zingiber officinale</name>
    <name type="common">Ginger</name>
    <name type="synonym">Amomum zingiber</name>
    <dbReference type="NCBI Taxonomy" id="94328"/>
    <lineage>
        <taxon>Eukaryota</taxon>
        <taxon>Viridiplantae</taxon>
        <taxon>Streptophyta</taxon>
        <taxon>Embryophyta</taxon>
        <taxon>Tracheophyta</taxon>
        <taxon>Spermatophyta</taxon>
        <taxon>Magnoliopsida</taxon>
        <taxon>Liliopsida</taxon>
        <taxon>Zingiberales</taxon>
        <taxon>Zingiberaceae</taxon>
        <taxon>Zingiber</taxon>
    </lineage>
</organism>
<evidence type="ECO:0000256" key="1">
    <source>
        <dbReference type="ARBA" id="ARBA00004167"/>
    </source>
</evidence>
<accession>A0A8J5LIV9</accession>
<protein>
    <recommendedName>
        <fullName evidence="2">Malectin-like domain-containing protein</fullName>
    </recommendedName>
</protein>
<dbReference type="GO" id="GO:0016020">
    <property type="term" value="C:membrane"/>
    <property type="evidence" value="ECO:0007669"/>
    <property type="project" value="UniProtKB-SubCell"/>
</dbReference>
<dbReference type="AlphaFoldDB" id="A0A8J5LIV9"/>
<evidence type="ECO:0000313" key="4">
    <source>
        <dbReference type="Proteomes" id="UP000734854"/>
    </source>
</evidence>
<dbReference type="Pfam" id="PF12819">
    <property type="entry name" value="Malectin_like"/>
    <property type="match status" value="1"/>
</dbReference>
<sequence length="544" mass="59844">MPSINSPADLSIKTETIIVPCFTMFHHLILCAPINHALLLLQAQLLLISVLLFTNPSHGSSEEWLLIDCGTRTSYTDGDGLRWQTDVGFISTGENNTVEKGVFVSDPMGSLRFFPTLLKNCYTINTPEKVKYLIRAGFYYGNYDGLSRPPTFDLVIDANKWVTVNTSSPEPVLHEIVYATKGDNFLVCLARTRPEEVPFISSLEVVPLATSMYSKMNRNYAWYLSHRVRFGGSDVVSPTKDDYNREWNPYQDPSLVSVAANFSSLFGYCADDPPLPVILNAAEPTAGDASNAISLSFEFPANSSRTNYVALYFTEVIQQDDGETREFVASVDGKEYGLKVSPEYQICSEVNVTTEPAAGDMKIELTAVSGSSLPPLICAAEIYTVGETLLAGSNEDDVDYLLKSQLVASFYDTHFYLIRANYLSGYGLEAGIPNFGQMQTLEIIYMDNNLLSGSIPDFLGNLPNLRELNLAYNQLSGRVPESLLSNNKLNLNLTGNPLLTIEEKHMPHWKKAIWSWATSASDATATSAADATASVTTGTRTSTV</sequence>
<comment type="caution">
    <text evidence="3">The sequence shown here is derived from an EMBL/GenBank/DDBJ whole genome shotgun (WGS) entry which is preliminary data.</text>
</comment>
<dbReference type="Pfam" id="PF00560">
    <property type="entry name" value="LRR_1"/>
    <property type="match status" value="2"/>
</dbReference>
<reference evidence="3 4" key="1">
    <citation type="submission" date="2020-08" db="EMBL/GenBank/DDBJ databases">
        <title>Plant Genome Project.</title>
        <authorList>
            <person name="Zhang R.-G."/>
        </authorList>
    </citation>
    <scope>NUCLEOTIDE SEQUENCE [LARGE SCALE GENOMIC DNA]</scope>
    <source>
        <tissue evidence="3">Rhizome</tissue>
    </source>
</reference>
<dbReference type="Gene3D" id="3.80.10.10">
    <property type="entry name" value="Ribonuclease Inhibitor"/>
    <property type="match status" value="1"/>
</dbReference>
<dbReference type="PANTHER" id="PTHR45631:SF186">
    <property type="entry name" value="MALECTIN-LIKE DOMAIN-CONTAINING PROTEIN"/>
    <property type="match status" value="1"/>
</dbReference>
<keyword evidence="4" id="KW-1185">Reference proteome</keyword>
<name>A0A8J5LIV9_ZINOF</name>
<comment type="subcellular location">
    <subcellularLocation>
        <location evidence="1">Membrane</location>
        <topology evidence="1">Single-pass membrane protein</topology>
    </subcellularLocation>
</comment>
<dbReference type="InterPro" id="IPR024788">
    <property type="entry name" value="Malectin-like_Carb-bd_dom"/>
</dbReference>
<proteinExistence type="predicted"/>
<dbReference type="PANTHER" id="PTHR45631">
    <property type="entry name" value="OS07G0107800 PROTEIN-RELATED"/>
    <property type="match status" value="1"/>
</dbReference>
<dbReference type="SUPFAM" id="SSF52058">
    <property type="entry name" value="L domain-like"/>
    <property type="match status" value="1"/>
</dbReference>
<dbReference type="InterPro" id="IPR001611">
    <property type="entry name" value="Leu-rich_rpt"/>
</dbReference>
<evidence type="ECO:0000313" key="3">
    <source>
        <dbReference type="EMBL" id="KAG6521521.1"/>
    </source>
</evidence>
<dbReference type="EMBL" id="JACMSC010000005">
    <property type="protein sequence ID" value="KAG6521521.1"/>
    <property type="molecule type" value="Genomic_DNA"/>
</dbReference>
<feature type="domain" description="Malectin-like" evidence="2">
    <location>
        <begin position="67"/>
        <end position="385"/>
    </location>
</feature>
<evidence type="ECO:0000259" key="2">
    <source>
        <dbReference type="Pfam" id="PF12819"/>
    </source>
</evidence>